<accession>A0A0A0BKD5</accession>
<organism evidence="1 2">
    <name type="scientific">Cellulomonas carbonis T26</name>
    <dbReference type="NCBI Taxonomy" id="947969"/>
    <lineage>
        <taxon>Bacteria</taxon>
        <taxon>Bacillati</taxon>
        <taxon>Actinomycetota</taxon>
        <taxon>Actinomycetes</taxon>
        <taxon>Micrococcales</taxon>
        <taxon>Cellulomonadaceae</taxon>
        <taxon>Cellulomonas</taxon>
    </lineage>
</organism>
<dbReference type="AlphaFoldDB" id="A0A0A0BKD5"/>
<reference evidence="1 2" key="1">
    <citation type="submission" date="2013-08" db="EMBL/GenBank/DDBJ databases">
        <title>Genome sequencing of Cellulomonas carbonis T26.</title>
        <authorList>
            <person name="Chen F."/>
            <person name="Li Y."/>
            <person name="Wang G."/>
        </authorList>
    </citation>
    <scope>NUCLEOTIDE SEQUENCE [LARGE SCALE GENOMIC DNA]</scope>
    <source>
        <strain evidence="1 2">T26</strain>
    </source>
</reference>
<evidence type="ECO:0000313" key="2">
    <source>
        <dbReference type="Proteomes" id="UP000029839"/>
    </source>
</evidence>
<dbReference type="RefSeq" id="WP_043609597.1">
    <property type="nucleotide sequence ID" value="NZ_AXCY01000133.1"/>
</dbReference>
<dbReference type="EMBL" id="AXCY01000133">
    <property type="protein sequence ID" value="KGM08988.1"/>
    <property type="molecule type" value="Genomic_DNA"/>
</dbReference>
<proteinExistence type="predicted"/>
<protein>
    <submittedName>
        <fullName evidence="1">Uncharacterized protein</fullName>
    </submittedName>
</protein>
<dbReference type="Proteomes" id="UP000029839">
    <property type="component" value="Unassembled WGS sequence"/>
</dbReference>
<comment type="caution">
    <text evidence="1">The sequence shown here is derived from an EMBL/GenBank/DDBJ whole genome shotgun (WGS) entry which is preliminary data.</text>
</comment>
<sequence length="64" mass="6889">MSKHICVYFDDGGLEPACECGEAVVLLVDEDGVEVLAVLDRDERTATVSELGLPSERERLAVPA</sequence>
<evidence type="ECO:0000313" key="1">
    <source>
        <dbReference type="EMBL" id="KGM08988.1"/>
    </source>
</evidence>
<keyword evidence="2" id="KW-1185">Reference proteome</keyword>
<gene>
    <name evidence="1" type="ORF">N868_05135</name>
</gene>
<reference evidence="1 2" key="2">
    <citation type="journal article" date="2015" name="Stand. Genomic Sci.">
        <title>Draft genome sequence of Cellulomonas carbonis T26(T) and comparative analysis of six Cellulomonas genomes.</title>
        <authorList>
            <person name="Zhuang W."/>
            <person name="Zhang S."/>
            <person name="Xia X."/>
            <person name="Wang G."/>
        </authorList>
    </citation>
    <scope>NUCLEOTIDE SEQUENCE [LARGE SCALE GENOMIC DNA]</scope>
    <source>
        <strain evidence="1 2">T26</strain>
    </source>
</reference>
<name>A0A0A0BKD5_9CELL</name>